<reference evidence="2" key="1">
    <citation type="submission" date="2017-05" db="EMBL/GenBank/DDBJ databases">
        <title>The Genome Sequence of Enterococcus sp. 9E7_DIV0242.</title>
        <authorList>
            <consortium name="The Broad Institute Genomics Platform"/>
            <consortium name="The Broad Institute Genomic Center for Infectious Diseases"/>
            <person name="Earl A."/>
            <person name="Manson A."/>
            <person name="Schwartman J."/>
            <person name="Gilmore M."/>
            <person name="Abouelleil A."/>
            <person name="Cao P."/>
            <person name="Chapman S."/>
            <person name="Cusick C."/>
            <person name="Shea T."/>
            <person name="Young S."/>
            <person name="Neafsey D."/>
            <person name="Nusbaum C."/>
            <person name="Birren B."/>
        </authorList>
    </citation>
    <scope>NUCLEOTIDE SEQUENCE [LARGE SCALE GENOMIC DNA]</scope>
    <source>
        <strain evidence="2">9E7_DIV0242</strain>
    </source>
</reference>
<evidence type="ECO:0000313" key="3">
    <source>
        <dbReference type="EMBL" id="WYJ89933.1"/>
    </source>
</evidence>
<keyword evidence="4" id="KW-1185">Reference proteome</keyword>
<evidence type="ECO:0000313" key="2">
    <source>
        <dbReference type="EMBL" id="OTP13674.1"/>
    </source>
</evidence>
<keyword evidence="1" id="KW-0175">Coiled coil</keyword>
<dbReference type="Pfam" id="PF13125">
    <property type="entry name" value="DUF3958"/>
    <property type="match status" value="1"/>
</dbReference>
<dbReference type="Proteomes" id="UP000195141">
    <property type="component" value="Chromosome"/>
</dbReference>
<feature type="coiled-coil region" evidence="1">
    <location>
        <begin position="11"/>
        <end position="47"/>
    </location>
</feature>
<dbReference type="RefSeq" id="WP_086350150.1">
    <property type="nucleotide sequence ID" value="NZ_CP147247.1"/>
</dbReference>
<dbReference type="InterPro" id="IPR025014">
    <property type="entry name" value="DUF3958"/>
</dbReference>
<dbReference type="EMBL" id="NGMM01000005">
    <property type="protein sequence ID" value="OTP13674.1"/>
    <property type="molecule type" value="Genomic_DNA"/>
</dbReference>
<reference evidence="3" key="3">
    <citation type="submission" date="2024-03" db="EMBL/GenBank/DDBJ databases">
        <title>The Genome Sequence of Enterococcus sp. DIV0242b.</title>
        <authorList>
            <consortium name="The Broad Institute Genomics Platform"/>
            <consortium name="The Broad Institute Microbial Omics Core"/>
            <consortium name="The Broad Institute Genomic Center for Infectious Diseases"/>
            <person name="Earl A."/>
            <person name="Manson A."/>
            <person name="Gilmore M."/>
            <person name="Schwartman J."/>
            <person name="Shea T."/>
            <person name="Abouelleil A."/>
            <person name="Cao P."/>
            <person name="Chapman S."/>
            <person name="Cusick C."/>
            <person name="Young S."/>
            <person name="Neafsey D."/>
            <person name="Nusbaum C."/>
            <person name="Birren B."/>
        </authorList>
    </citation>
    <scope>NUCLEOTIDE SEQUENCE</scope>
    <source>
        <strain evidence="3">9E7_DIV0242</strain>
    </source>
</reference>
<name>A0A242K5L4_9ENTE</name>
<organism evidence="2">
    <name type="scientific">Candidatus Enterococcus clewellii</name>
    <dbReference type="NCBI Taxonomy" id="1834193"/>
    <lineage>
        <taxon>Bacteria</taxon>
        <taxon>Bacillati</taxon>
        <taxon>Bacillota</taxon>
        <taxon>Bacilli</taxon>
        <taxon>Lactobacillales</taxon>
        <taxon>Enterococcaceae</taxon>
        <taxon>Enterococcus</taxon>
    </lineage>
</organism>
<reference evidence="3" key="2">
    <citation type="submission" date="2017-05" db="EMBL/GenBank/DDBJ databases">
        <authorList>
            <consortium name="The Broad Institute Genomics Platform"/>
            <consortium name="The Broad Institute Genomic Center for Infectious Diseases"/>
            <person name="Earl A."/>
            <person name="Manson A."/>
            <person name="Schwartman J."/>
            <person name="Gilmore M."/>
            <person name="Abouelleil A."/>
            <person name="Cao P."/>
            <person name="Chapman S."/>
            <person name="Cusick C."/>
            <person name="Shea T."/>
            <person name="Young S."/>
            <person name="Neafsey D."/>
            <person name="Nusbaum C."/>
            <person name="Birren B."/>
        </authorList>
    </citation>
    <scope>NUCLEOTIDE SEQUENCE</scope>
    <source>
        <strain evidence="3">9E7_DIV0242</strain>
    </source>
</reference>
<protein>
    <submittedName>
        <fullName evidence="2">Uncharacterized protein</fullName>
    </submittedName>
</protein>
<evidence type="ECO:0000313" key="4">
    <source>
        <dbReference type="Proteomes" id="UP000195141"/>
    </source>
</evidence>
<dbReference type="EMBL" id="CP147247">
    <property type="protein sequence ID" value="WYJ89933.1"/>
    <property type="molecule type" value="Genomic_DNA"/>
</dbReference>
<accession>A0A242K5L4</accession>
<evidence type="ECO:0000256" key="1">
    <source>
        <dbReference type="SAM" id="Coils"/>
    </source>
</evidence>
<sequence>MGKKDRDSFLLALEEEENRIANERYKAKQTEQEMKKLSKDYERIFTRSGQLFYKLEKIFQKSQAKSIFTEIFSDIQREEQDIFERIDKEKIVLTQKEKALEKRENEIYYEKRRLREELS</sequence>
<gene>
    <name evidence="3" type="ORF">A5888_001661</name>
    <name evidence="2" type="ORF">A5888_003152</name>
</gene>
<proteinExistence type="predicted"/>
<dbReference type="AlphaFoldDB" id="A0A242K5L4"/>